<comment type="similarity">
    <text evidence="1">Belongs to the cytochrome P450 family.</text>
</comment>
<dbReference type="PANTHER" id="PTHR24289:SF1">
    <property type="entry name" value="STEROID 17-ALPHA-HYDROXYLASE_17,20 LYASE"/>
    <property type="match status" value="1"/>
</dbReference>
<dbReference type="OrthoDB" id="1055148at2759"/>
<keyword evidence="6" id="KW-0472">Membrane</keyword>
<feature type="transmembrane region" description="Helical" evidence="6">
    <location>
        <begin position="6"/>
        <end position="24"/>
    </location>
</feature>
<dbReference type="AlphaFoldDB" id="A0A9P5YTB7"/>
<dbReference type="SUPFAM" id="SSF48264">
    <property type="entry name" value="Cytochrome P450"/>
    <property type="match status" value="1"/>
</dbReference>
<keyword evidence="6" id="KW-1133">Transmembrane helix</keyword>
<keyword evidence="6" id="KW-0812">Transmembrane</keyword>
<evidence type="ECO:0000313" key="8">
    <source>
        <dbReference type="Proteomes" id="UP000807469"/>
    </source>
</evidence>
<dbReference type="GO" id="GO:0004497">
    <property type="term" value="F:monooxygenase activity"/>
    <property type="evidence" value="ECO:0007669"/>
    <property type="project" value="InterPro"/>
</dbReference>
<dbReference type="EMBL" id="MU155447">
    <property type="protein sequence ID" value="KAF9473390.1"/>
    <property type="molecule type" value="Genomic_DNA"/>
</dbReference>
<gene>
    <name evidence="7" type="ORF">BDN70DRAFT_386326</name>
</gene>
<comment type="caution">
    <text evidence="7">The sequence shown here is derived from an EMBL/GenBank/DDBJ whole genome shotgun (WGS) entry which is preliminary data.</text>
</comment>
<name>A0A9P5YTB7_9AGAR</name>
<evidence type="ECO:0000313" key="7">
    <source>
        <dbReference type="EMBL" id="KAF9473390.1"/>
    </source>
</evidence>
<evidence type="ECO:0000256" key="2">
    <source>
        <dbReference type="ARBA" id="ARBA00022617"/>
    </source>
</evidence>
<accession>A0A9P5YTB7</accession>
<dbReference type="GO" id="GO:0020037">
    <property type="term" value="F:heme binding"/>
    <property type="evidence" value="ECO:0007669"/>
    <property type="project" value="InterPro"/>
</dbReference>
<evidence type="ECO:0000256" key="4">
    <source>
        <dbReference type="ARBA" id="ARBA00023002"/>
    </source>
</evidence>
<keyword evidence="3" id="KW-0479">Metal-binding</keyword>
<organism evidence="7 8">
    <name type="scientific">Pholiota conissans</name>
    <dbReference type="NCBI Taxonomy" id="109636"/>
    <lineage>
        <taxon>Eukaryota</taxon>
        <taxon>Fungi</taxon>
        <taxon>Dikarya</taxon>
        <taxon>Basidiomycota</taxon>
        <taxon>Agaricomycotina</taxon>
        <taxon>Agaricomycetes</taxon>
        <taxon>Agaricomycetidae</taxon>
        <taxon>Agaricales</taxon>
        <taxon>Agaricineae</taxon>
        <taxon>Strophariaceae</taxon>
        <taxon>Pholiota</taxon>
    </lineage>
</organism>
<evidence type="ECO:0008006" key="9">
    <source>
        <dbReference type="Google" id="ProtNLM"/>
    </source>
</evidence>
<keyword evidence="4" id="KW-0560">Oxidoreductase</keyword>
<dbReference type="PANTHER" id="PTHR24289">
    <property type="entry name" value="STEROID 17-ALPHA-HYDROXYLASE/17,20 LYASE"/>
    <property type="match status" value="1"/>
</dbReference>
<dbReference type="Gene3D" id="1.10.630.10">
    <property type="entry name" value="Cytochrome P450"/>
    <property type="match status" value="1"/>
</dbReference>
<proteinExistence type="inferred from homology"/>
<dbReference type="InterPro" id="IPR036396">
    <property type="entry name" value="Cyt_P450_sf"/>
</dbReference>
<dbReference type="Proteomes" id="UP000807469">
    <property type="component" value="Unassembled WGS sequence"/>
</dbReference>
<dbReference type="GO" id="GO:0016705">
    <property type="term" value="F:oxidoreductase activity, acting on paired donors, with incorporation or reduction of molecular oxygen"/>
    <property type="evidence" value="ECO:0007669"/>
    <property type="project" value="InterPro"/>
</dbReference>
<reference evidence="7" key="1">
    <citation type="submission" date="2020-11" db="EMBL/GenBank/DDBJ databases">
        <authorList>
            <consortium name="DOE Joint Genome Institute"/>
            <person name="Ahrendt S."/>
            <person name="Riley R."/>
            <person name="Andreopoulos W."/>
            <person name="Labutti K."/>
            <person name="Pangilinan J."/>
            <person name="Ruiz-Duenas F.J."/>
            <person name="Barrasa J.M."/>
            <person name="Sanchez-Garcia M."/>
            <person name="Camarero S."/>
            <person name="Miyauchi S."/>
            <person name="Serrano A."/>
            <person name="Linde D."/>
            <person name="Babiker R."/>
            <person name="Drula E."/>
            <person name="Ayuso-Fernandez I."/>
            <person name="Pacheco R."/>
            <person name="Padilla G."/>
            <person name="Ferreira P."/>
            <person name="Barriuso J."/>
            <person name="Kellner H."/>
            <person name="Castanera R."/>
            <person name="Alfaro M."/>
            <person name="Ramirez L."/>
            <person name="Pisabarro A.G."/>
            <person name="Kuo A."/>
            <person name="Tritt A."/>
            <person name="Lipzen A."/>
            <person name="He G."/>
            <person name="Yan M."/>
            <person name="Ng V."/>
            <person name="Cullen D."/>
            <person name="Martin F."/>
            <person name="Rosso M.-N."/>
            <person name="Henrissat B."/>
            <person name="Hibbett D."/>
            <person name="Martinez A.T."/>
            <person name="Grigoriev I.V."/>
        </authorList>
    </citation>
    <scope>NUCLEOTIDE SEQUENCE</scope>
    <source>
        <strain evidence="7">CIRM-BRFM 674</strain>
    </source>
</reference>
<keyword evidence="8" id="KW-1185">Reference proteome</keyword>
<evidence type="ECO:0000256" key="1">
    <source>
        <dbReference type="ARBA" id="ARBA00010617"/>
    </source>
</evidence>
<protein>
    <recommendedName>
        <fullName evidence="9">Cytochrome P450</fullName>
    </recommendedName>
</protein>
<sequence length="107" mass="11868">MFKDSSSYQAVAFFSVVLVAFLVLRKRRTQRLINPRGLPFPPGPQPLPIIGNVLDIASNNESTVYQRLADKYGDIVFLSAFGKNLLFLNSFDVANVWKPGAPCSECC</sequence>
<dbReference type="GO" id="GO:0005506">
    <property type="term" value="F:iron ion binding"/>
    <property type="evidence" value="ECO:0007669"/>
    <property type="project" value="InterPro"/>
</dbReference>
<keyword evidence="5" id="KW-0408">Iron</keyword>
<evidence type="ECO:0000256" key="5">
    <source>
        <dbReference type="ARBA" id="ARBA00023004"/>
    </source>
</evidence>
<keyword evidence="2" id="KW-0349">Heme</keyword>
<evidence type="ECO:0000256" key="6">
    <source>
        <dbReference type="SAM" id="Phobius"/>
    </source>
</evidence>
<evidence type="ECO:0000256" key="3">
    <source>
        <dbReference type="ARBA" id="ARBA00022723"/>
    </source>
</evidence>